<reference evidence="6" key="1">
    <citation type="submission" date="2016-10" db="EMBL/GenBank/DDBJ databases">
        <authorList>
            <person name="Varghese N."/>
            <person name="Submissions S."/>
        </authorList>
    </citation>
    <scope>NUCLEOTIDE SEQUENCE [LARGE SCALE GENOMIC DNA]</scope>
    <source>
        <strain evidence="6">DSM 44654</strain>
    </source>
</reference>
<dbReference type="OrthoDB" id="9815217at2"/>
<sequence length="399" mass="42079">MKTYDPEISASRKRPISKGTRIMAAFAGAVVFFVAIVVVLNQLEEPAKSTNLVWLAEKTTHSPGTLPRALRDRLRQAGKDGGAELTAYAVGEQAVNVANDVGLDLDRGNGKVDDSRQQASNVDKILKDVAARMGKAVVSPKGFSLYAALHAAADEAARTGQAEVWLSSTVLTGTLDPFTISSLSTGADPEQAVNEVLKTPLKDLNLQGVDLHVIFLTPVGAEQRPLDPGSESWREKFTTTLADHLGAQIADPIHDNGMTDAWPNASDVPPILPFAPPQPPTRTDDPRIDEAAFAPDSAELVDRPAATAVAAQAAELYRSKNGKSRISVIGYCARYGDPAGARATSAKRADAVAHLLQDQGISAGDISASGVGFDELAAPGQDARSPAQRVVVIKLVARS</sequence>
<feature type="region of interest" description="Disordered" evidence="2">
    <location>
        <begin position="255"/>
        <end position="288"/>
    </location>
</feature>
<dbReference type="Proteomes" id="UP000198878">
    <property type="component" value="Unassembled WGS sequence"/>
</dbReference>
<evidence type="ECO:0000313" key="6">
    <source>
        <dbReference type="Proteomes" id="UP000198878"/>
    </source>
</evidence>
<accession>A0A1H5RE42</accession>
<keyword evidence="6" id="KW-1185">Reference proteome</keyword>
<protein>
    <submittedName>
        <fullName evidence="5">Outer membrane protein OmpA</fullName>
    </submittedName>
</protein>
<evidence type="ECO:0000256" key="3">
    <source>
        <dbReference type="SAM" id="Phobius"/>
    </source>
</evidence>
<dbReference type="RefSeq" id="WP_158104106.1">
    <property type="nucleotide sequence ID" value="NZ_FNUJ01000011.1"/>
</dbReference>
<proteinExistence type="predicted"/>
<organism evidence="5 6">
    <name type="scientific">Amycolatopsis pretoriensis</name>
    <dbReference type="NCBI Taxonomy" id="218821"/>
    <lineage>
        <taxon>Bacteria</taxon>
        <taxon>Bacillati</taxon>
        <taxon>Actinomycetota</taxon>
        <taxon>Actinomycetes</taxon>
        <taxon>Pseudonocardiales</taxon>
        <taxon>Pseudonocardiaceae</taxon>
        <taxon>Amycolatopsis</taxon>
    </lineage>
</organism>
<dbReference type="InterPro" id="IPR006665">
    <property type="entry name" value="OmpA-like"/>
</dbReference>
<name>A0A1H5RE42_9PSEU</name>
<evidence type="ECO:0000313" key="5">
    <source>
        <dbReference type="EMBL" id="SEF36585.1"/>
    </source>
</evidence>
<dbReference type="PROSITE" id="PS51123">
    <property type="entry name" value="OMPA_2"/>
    <property type="match status" value="1"/>
</dbReference>
<evidence type="ECO:0000259" key="4">
    <source>
        <dbReference type="PROSITE" id="PS51123"/>
    </source>
</evidence>
<dbReference type="GO" id="GO:0016020">
    <property type="term" value="C:membrane"/>
    <property type="evidence" value="ECO:0007669"/>
    <property type="project" value="UniProtKB-UniRule"/>
</dbReference>
<keyword evidence="3" id="KW-1133">Transmembrane helix</keyword>
<keyword evidence="1 3" id="KW-0472">Membrane</keyword>
<dbReference type="AlphaFoldDB" id="A0A1H5RE42"/>
<dbReference type="SUPFAM" id="SSF103088">
    <property type="entry name" value="OmpA-like"/>
    <property type="match status" value="1"/>
</dbReference>
<dbReference type="Pfam" id="PF00691">
    <property type="entry name" value="OmpA"/>
    <property type="match status" value="1"/>
</dbReference>
<evidence type="ECO:0000256" key="1">
    <source>
        <dbReference type="PROSITE-ProRule" id="PRU00473"/>
    </source>
</evidence>
<dbReference type="STRING" id="218821.SAMN05421837_1114"/>
<gene>
    <name evidence="5" type="ORF">SAMN05421837_1114</name>
</gene>
<evidence type="ECO:0000256" key="2">
    <source>
        <dbReference type="SAM" id="MobiDB-lite"/>
    </source>
</evidence>
<keyword evidence="3" id="KW-0812">Transmembrane</keyword>
<dbReference type="EMBL" id="FNUJ01000011">
    <property type="protein sequence ID" value="SEF36585.1"/>
    <property type="molecule type" value="Genomic_DNA"/>
</dbReference>
<feature type="compositionally biased region" description="Pro residues" evidence="2">
    <location>
        <begin position="270"/>
        <end position="280"/>
    </location>
</feature>
<feature type="domain" description="OmpA-like" evidence="4">
    <location>
        <begin position="280"/>
        <end position="399"/>
    </location>
</feature>
<feature type="transmembrane region" description="Helical" evidence="3">
    <location>
        <begin position="21"/>
        <end position="40"/>
    </location>
</feature>
<dbReference type="InterPro" id="IPR036737">
    <property type="entry name" value="OmpA-like_sf"/>
</dbReference>
<dbReference type="Gene3D" id="3.30.1330.60">
    <property type="entry name" value="OmpA-like domain"/>
    <property type="match status" value="1"/>
</dbReference>